<dbReference type="EMBL" id="BALG01000003">
    <property type="protein sequence ID" value="GAC40749.1"/>
    <property type="molecule type" value="Genomic_DNA"/>
</dbReference>
<reference evidence="1 2" key="1">
    <citation type="submission" date="2012-10" db="EMBL/GenBank/DDBJ databases">
        <title>Draft Genome Sequence of Paenibacillus popilliae ATCC 14706T.</title>
        <authorList>
            <person name="Iiyama K."/>
            <person name="Mori K."/>
            <person name="Mon H."/>
            <person name="Chieda Y."/>
            <person name="Lee J.M."/>
            <person name="Kusakabe T."/>
            <person name="Tashiro K."/>
            <person name="Asano S."/>
            <person name="Yasunaga-Aoki C."/>
            <person name="Shimizu S."/>
        </authorList>
    </citation>
    <scope>NUCLEOTIDE SEQUENCE [LARGE SCALE GENOMIC DNA]</scope>
    <source>
        <strain evidence="1 2">ATCC 14706</strain>
    </source>
</reference>
<evidence type="ECO:0000313" key="1">
    <source>
        <dbReference type="EMBL" id="GAC40749.1"/>
    </source>
</evidence>
<protein>
    <submittedName>
        <fullName evidence="1">Polyketide synthase module</fullName>
    </submittedName>
</protein>
<proteinExistence type="predicted"/>
<name>M9LXJ4_PAEPP</name>
<accession>M9LXJ4</accession>
<comment type="caution">
    <text evidence="1">The sequence shown here is derived from an EMBL/GenBank/DDBJ whole genome shotgun (WGS) entry which is preliminary data.</text>
</comment>
<organism evidence="1 2">
    <name type="scientific">Paenibacillus popilliae ATCC 14706</name>
    <dbReference type="NCBI Taxonomy" id="1212764"/>
    <lineage>
        <taxon>Bacteria</taxon>
        <taxon>Bacillati</taxon>
        <taxon>Bacillota</taxon>
        <taxon>Bacilli</taxon>
        <taxon>Bacillales</taxon>
        <taxon>Paenibacillaceae</taxon>
        <taxon>Paenibacillus</taxon>
    </lineage>
</organism>
<evidence type="ECO:0000313" key="2">
    <source>
        <dbReference type="Proteomes" id="UP000029453"/>
    </source>
</evidence>
<keyword evidence="2" id="KW-1185">Reference proteome</keyword>
<dbReference type="AlphaFoldDB" id="M9LXJ4"/>
<dbReference type="Proteomes" id="UP000029453">
    <property type="component" value="Unassembled WGS sequence"/>
</dbReference>
<sequence length="395" mass="45990">MIEEMTDNFELEGKKAIFTEVEYQEYLISTINEMYPKYTQKRLLKDLEKQHIIKLKKNTIQSADDSVIDLSEVEEEEQLTKGISSGNSAIHRQFEKYEFLKSYKYAAIFSVNSVDESLFKQSQDDGLIQNFIAEDYSFDEIYNGVNYRNIKPTMYAMGNVIALKFSRLLTGFTPGIGEKKQIKYPILCVYLKNLEVVEVRFDRVKTYFQEDEFFYHKQVDFVLSWLKKCVGFEIENINISSIINYINKQEQDEVNVYSQAMSTASGGKAVLEAGLNENFILPLLGELKELIKSHEDLFNKSPEIKQLLDMFISETEANSDLPWISLVWKGKEKGKETHVKFRHNFMNQGYTLLQYYGHQSDMEKMDHVTEYIINCKKKLDEKAEDGEIRDAVVSV</sequence>
<gene>
    <name evidence="1" type="ORF">PPOP_0076</name>
</gene>